<evidence type="ECO:0000313" key="11">
    <source>
        <dbReference type="EMBL" id="KAF6033049.1"/>
    </source>
</evidence>
<feature type="domain" description="Cep57 centrosome localisation" evidence="10">
    <location>
        <begin position="54"/>
        <end position="252"/>
    </location>
</feature>
<keyword evidence="5 7" id="KW-0175">Coiled coil</keyword>
<keyword evidence="4" id="KW-0493">Microtubule</keyword>
<proteinExistence type="inferred from homology"/>
<feature type="region of interest" description="Disordered" evidence="8">
    <location>
        <begin position="95"/>
        <end position="133"/>
    </location>
</feature>
<dbReference type="Pfam" id="PF06657">
    <property type="entry name" value="Cep57_MT_bd"/>
    <property type="match status" value="1"/>
</dbReference>
<dbReference type="AlphaFoldDB" id="A0A7J7K347"/>
<dbReference type="GO" id="GO:0005813">
    <property type="term" value="C:centrosome"/>
    <property type="evidence" value="ECO:0007669"/>
    <property type="project" value="UniProtKB-SubCell"/>
</dbReference>
<name>A0A7J7K347_BUGNE</name>
<feature type="coiled-coil region" evidence="7">
    <location>
        <begin position="51"/>
        <end position="85"/>
    </location>
</feature>
<keyword evidence="6" id="KW-0206">Cytoskeleton</keyword>
<feature type="compositionally biased region" description="Basic residues" evidence="8">
    <location>
        <begin position="272"/>
        <end position="284"/>
    </location>
</feature>
<comment type="subcellular location">
    <subcellularLocation>
        <location evidence="1">Cytoplasm</location>
        <location evidence="1">Cytoskeleton</location>
        <location evidence="1">Microtubule organizing center</location>
        <location evidence="1">Centrosome</location>
    </subcellularLocation>
</comment>
<reference evidence="11" key="1">
    <citation type="submission" date="2020-06" db="EMBL/GenBank/DDBJ databases">
        <title>Draft genome of Bugula neritina, a colonial animal packing powerful symbionts and potential medicines.</title>
        <authorList>
            <person name="Rayko M."/>
        </authorList>
    </citation>
    <scope>NUCLEOTIDE SEQUENCE [LARGE SCALE GENOMIC DNA]</scope>
    <source>
        <strain evidence="11">Kwan_BN1</strain>
    </source>
</reference>
<sequence length="521" mass="59164">MVMIPSRSAPVVLDSDEASVFQTPSKGLIDTHRHNWRESTSPSRGLPTSQRDNVVDALKNIQDRIRALEVERTTAEENLKGLSKETTYYRKSLERMRAECSPRTTPRSRIETSDYRTSPGLSPGRCSSRHQNDIQEQLRSADSRCELLDKQLEYMRKMLNEAEAEKRLAYERSEQMMRLRSANTGQELRLQMEKIAGMEREHQRLQASQALAQNRIRDLEKVLEETRNQQRASVSPNLSAELRSAAKTNQILIDKLSPPVSPNKHKPDSPAKQKKRRRPKKCKPSHPVPGQHYRLNLADIPFVVGQSTAPSHRVGTNVQNVIAKMKSHNPDLCAAAADRRRPRSAPPRSKRCANRPKLIVSSTATDNSESECELQDMMDQLAEEYTHMSAEHHELTRECDSAVTAALAAEIQHEIEKLEIRMSTKAEQIARLGAYQNKLNEKRNKPDSSSSKSMQARNAYKVPSSSTTGEVQVTTTIKTKGCRADRVQECRPPSRQENLRTLNTMKTLKTRLKPDDLHWTN</sequence>
<protein>
    <submittedName>
        <fullName evidence="11">CEP57</fullName>
    </submittedName>
</protein>
<dbReference type="Proteomes" id="UP000593567">
    <property type="component" value="Unassembled WGS sequence"/>
</dbReference>
<dbReference type="GO" id="GO:0008017">
    <property type="term" value="F:microtubule binding"/>
    <property type="evidence" value="ECO:0007669"/>
    <property type="project" value="InterPro"/>
</dbReference>
<evidence type="ECO:0000256" key="4">
    <source>
        <dbReference type="ARBA" id="ARBA00022701"/>
    </source>
</evidence>
<dbReference type="PANTHER" id="PTHR19336:SF9">
    <property type="entry name" value="SPINDLE POLE BODY PROTEIN PPC89"/>
    <property type="match status" value="1"/>
</dbReference>
<dbReference type="InterPro" id="IPR024957">
    <property type="entry name" value="Cep57_MT-bd_dom"/>
</dbReference>
<keyword evidence="3" id="KW-0963">Cytoplasm</keyword>
<evidence type="ECO:0000259" key="9">
    <source>
        <dbReference type="Pfam" id="PF06657"/>
    </source>
</evidence>
<evidence type="ECO:0000256" key="1">
    <source>
        <dbReference type="ARBA" id="ARBA00004300"/>
    </source>
</evidence>
<organism evidence="11 12">
    <name type="scientific">Bugula neritina</name>
    <name type="common">Brown bryozoan</name>
    <name type="synonym">Sertularia neritina</name>
    <dbReference type="NCBI Taxonomy" id="10212"/>
    <lineage>
        <taxon>Eukaryota</taxon>
        <taxon>Metazoa</taxon>
        <taxon>Spiralia</taxon>
        <taxon>Lophotrochozoa</taxon>
        <taxon>Bryozoa</taxon>
        <taxon>Gymnolaemata</taxon>
        <taxon>Cheilostomatida</taxon>
        <taxon>Flustrina</taxon>
        <taxon>Buguloidea</taxon>
        <taxon>Bugulidae</taxon>
        <taxon>Bugula</taxon>
    </lineage>
</organism>
<dbReference type="OrthoDB" id="76453at2759"/>
<keyword evidence="12" id="KW-1185">Reference proteome</keyword>
<evidence type="ECO:0000259" key="10">
    <source>
        <dbReference type="Pfam" id="PF14073"/>
    </source>
</evidence>
<gene>
    <name evidence="11" type="ORF">EB796_008630</name>
</gene>
<evidence type="ECO:0000256" key="7">
    <source>
        <dbReference type="SAM" id="Coils"/>
    </source>
</evidence>
<dbReference type="InterPro" id="IPR025913">
    <property type="entry name" value="Cep57_CLD"/>
</dbReference>
<feature type="region of interest" description="Disordered" evidence="8">
    <location>
        <begin position="254"/>
        <end position="292"/>
    </location>
</feature>
<feature type="coiled-coil region" evidence="7">
    <location>
        <begin position="145"/>
        <end position="229"/>
    </location>
</feature>
<feature type="region of interest" description="Disordered" evidence="8">
    <location>
        <begin position="437"/>
        <end position="469"/>
    </location>
</feature>
<feature type="compositionally biased region" description="Polar residues" evidence="8">
    <location>
        <begin position="447"/>
        <end position="456"/>
    </location>
</feature>
<dbReference type="EMBL" id="VXIV02001458">
    <property type="protein sequence ID" value="KAF6033049.1"/>
    <property type="molecule type" value="Genomic_DNA"/>
</dbReference>
<dbReference type="InterPro" id="IPR051756">
    <property type="entry name" value="Centrosomal_MT-associated"/>
</dbReference>
<comment type="similarity">
    <text evidence="2">Belongs to the translokin family.</text>
</comment>
<evidence type="ECO:0000256" key="8">
    <source>
        <dbReference type="SAM" id="MobiDB-lite"/>
    </source>
</evidence>
<dbReference type="GO" id="GO:0005874">
    <property type="term" value="C:microtubule"/>
    <property type="evidence" value="ECO:0007669"/>
    <property type="project" value="UniProtKB-KW"/>
</dbReference>
<accession>A0A7J7K347</accession>
<evidence type="ECO:0000256" key="2">
    <source>
        <dbReference type="ARBA" id="ARBA00008179"/>
    </source>
</evidence>
<evidence type="ECO:0000256" key="6">
    <source>
        <dbReference type="ARBA" id="ARBA00023212"/>
    </source>
</evidence>
<dbReference type="GO" id="GO:0043015">
    <property type="term" value="F:gamma-tubulin binding"/>
    <property type="evidence" value="ECO:0007669"/>
    <property type="project" value="InterPro"/>
</dbReference>
<comment type="caution">
    <text evidence="11">The sequence shown here is derived from an EMBL/GenBank/DDBJ whole genome shotgun (WGS) entry which is preliminary data.</text>
</comment>
<feature type="domain" description="Cep57 centrosome microtubule-binding" evidence="9">
    <location>
        <begin position="365"/>
        <end position="432"/>
    </location>
</feature>
<dbReference type="Gene3D" id="1.20.58.90">
    <property type="match status" value="1"/>
</dbReference>
<evidence type="ECO:0000313" key="12">
    <source>
        <dbReference type="Proteomes" id="UP000593567"/>
    </source>
</evidence>
<dbReference type="PANTHER" id="PTHR19336">
    <property type="entry name" value="UNCHARACTERIZED DUF1167"/>
    <property type="match status" value="1"/>
</dbReference>
<dbReference type="GO" id="GO:0042802">
    <property type="term" value="F:identical protein binding"/>
    <property type="evidence" value="ECO:0007669"/>
    <property type="project" value="InterPro"/>
</dbReference>
<evidence type="ECO:0000256" key="3">
    <source>
        <dbReference type="ARBA" id="ARBA00022490"/>
    </source>
</evidence>
<evidence type="ECO:0000256" key="5">
    <source>
        <dbReference type="ARBA" id="ARBA00023054"/>
    </source>
</evidence>
<dbReference type="Pfam" id="PF14073">
    <property type="entry name" value="Cep57_CLD"/>
    <property type="match status" value="1"/>
</dbReference>